<evidence type="ECO:0000313" key="2">
    <source>
        <dbReference type="Proteomes" id="UP000244855"/>
    </source>
</evidence>
<dbReference type="OrthoDB" id="5420830at2759"/>
<evidence type="ECO:0000313" key="1">
    <source>
        <dbReference type="EMBL" id="PVH92775.1"/>
    </source>
</evidence>
<sequence>MAISFFANRRPYLSLVATKDRSKVPKHTARSFHISPSYRSNCDFGSPCDCIECREDAKSPICEICRVHPTTNQSWGLSYDRKGVSGYTFTSFCDLCWKVHLKEARKREQEKKRTLALRKNKLDKMLGFVRGLYSTEQVPIAYAVDRLLSDIRSVKYTGNSRRWYQQYLINHLSQELGIVKARNRYVCDKRRVDAMDFKQWYFYDSLDVDV</sequence>
<organism evidence="1 2">
    <name type="scientific">Periconia macrospinosa</name>
    <dbReference type="NCBI Taxonomy" id="97972"/>
    <lineage>
        <taxon>Eukaryota</taxon>
        <taxon>Fungi</taxon>
        <taxon>Dikarya</taxon>
        <taxon>Ascomycota</taxon>
        <taxon>Pezizomycotina</taxon>
        <taxon>Dothideomycetes</taxon>
        <taxon>Pleosporomycetidae</taxon>
        <taxon>Pleosporales</taxon>
        <taxon>Massarineae</taxon>
        <taxon>Periconiaceae</taxon>
        <taxon>Periconia</taxon>
    </lineage>
</organism>
<name>A0A2V1D451_9PLEO</name>
<reference evidence="1 2" key="1">
    <citation type="journal article" date="2018" name="Sci. Rep.">
        <title>Comparative genomics provides insights into the lifestyle and reveals functional heterogeneity of dark septate endophytic fungi.</title>
        <authorList>
            <person name="Knapp D.G."/>
            <person name="Nemeth J.B."/>
            <person name="Barry K."/>
            <person name="Hainaut M."/>
            <person name="Henrissat B."/>
            <person name="Johnson J."/>
            <person name="Kuo A."/>
            <person name="Lim J.H.P."/>
            <person name="Lipzen A."/>
            <person name="Nolan M."/>
            <person name="Ohm R.A."/>
            <person name="Tamas L."/>
            <person name="Grigoriev I.V."/>
            <person name="Spatafora J.W."/>
            <person name="Nagy L.G."/>
            <person name="Kovacs G.M."/>
        </authorList>
    </citation>
    <scope>NUCLEOTIDE SEQUENCE [LARGE SCALE GENOMIC DNA]</scope>
    <source>
        <strain evidence="1 2">DSE2036</strain>
    </source>
</reference>
<proteinExistence type="predicted"/>
<dbReference type="Proteomes" id="UP000244855">
    <property type="component" value="Unassembled WGS sequence"/>
</dbReference>
<gene>
    <name evidence="1" type="ORF">DM02DRAFT_542900</name>
</gene>
<protein>
    <submittedName>
        <fullName evidence="1">Uncharacterized protein</fullName>
    </submittedName>
</protein>
<dbReference type="AlphaFoldDB" id="A0A2V1D451"/>
<dbReference type="EMBL" id="KZ805648">
    <property type="protein sequence ID" value="PVH92775.1"/>
    <property type="molecule type" value="Genomic_DNA"/>
</dbReference>
<accession>A0A2V1D451</accession>
<keyword evidence="2" id="KW-1185">Reference proteome</keyword>